<evidence type="ECO:0000256" key="2">
    <source>
        <dbReference type="ARBA" id="ARBA00022771"/>
    </source>
</evidence>
<dbReference type="OrthoDB" id="341421at2759"/>
<dbReference type="HOGENOM" id="CLU_094262_2_0_1"/>
<evidence type="ECO:0000256" key="4">
    <source>
        <dbReference type="PROSITE-ProRule" id="PRU00134"/>
    </source>
</evidence>
<dbReference type="PROSITE" id="PS50865">
    <property type="entry name" value="ZF_MYND_2"/>
    <property type="match status" value="1"/>
</dbReference>
<keyword evidence="8" id="KW-1185">Reference proteome</keyword>
<evidence type="ECO:0000259" key="6">
    <source>
        <dbReference type="PROSITE" id="PS50865"/>
    </source>
</evidence>
<reference evidence="7 8" key="1">
    <citation type="journal article" date="2012" name="Proc. Natl. Acad. Sci. U.S.A.">
        <title>Comparative genomics of Ceriporiopsis subvermispora and Phanerochaete chrysosporium provide insight into selective ligninolysis.</title>
        <authorList>
            <person name="Fernandez-Fueyo E."/>
            <person name="Ruiz-Duenas F.J."/>
            <person name="Ferreira P."/>
            <person name="Floudas D."/>
            <person name="Hibbett D.S."/>
            <person name="Canessa P."/>
            <person name="Larrondo L.F."/>
            <person name="James T.Y."/>
            <person name="Seelenfreund D."/>
            <person name="Lobos S."/>
            <person name="Polanco R."/>
            <person name="Tello M."/>
            <person name="Honda Y."/>
            <person name="Watanabe T."/>
            <person name="Watanabe T."/>
            <person name="Ryu J.S."/>
            <person name="Kubicek C.P."/>
            <person name="Schmoll M."/>
            <person name="Gaskell J."/>
            <person name="Hammel K.E."/>
            <person name="St John F.J."/>
            <person name="Vanden Wymelenberg A."/>
            <person name="Sabat G."/>
            <person name="Splinter BonDurant S."/>
            <person name="Syed K."/>
            <person name="Yadav J.S."/>
            <person name="Doddapaneni H."/>
            <person name="Subramanian V."/>
            <person name="Lavin J.L."/>
            <person name="Oguiza J.A."/>
            <person name="Perez G."/>
            <person name="Pisabarro A.G."/>
            <person name="Ramirez L."/>
            <person name="Santoyo F."/>
            <person name="Master E."/>
            <person name="Coutinho P.M."/>
            <person name="Henrissat B."/>
            <person name="Lombard V."/>
            <person name="Magnuson J.K."/>
            <person name="Kuees U."/>
            <person name="Hori C."/>
            <person name="Igarashi K."/>
            <person name="Samejima M."/>
            <person name="Held B.W."/>
            <person name="Barry K.W."/>
            <person name="LaButti K.M."/>
            <person name="Lapidus A."/>
            <person name="Lindquist E.A."/>
            <person name="Lucas S.M."/>
            <person name="Riley R."/>
            <person name="Salamov A.A."/>
            <person name="Hoffmeister D."/>
            <person name="Schwenk D."/>
            <person name="Hadar Y."/>
            <person name="Yarden O."/>
            <person name="de Vries R.P."/>
            <person name="Wiebenga A."/>
            <person name="Stenlid J."/>
            <person name="Eastwood D."/>
            <person name="Grigoriev I.V."/>
            <person name="Berka R.M."/>
            <person name="Blanchette R.A."/>
            <person name="Kersten P."/>
            <person name="Martinez A.T."/>
            <person name="Vicuna R."/>
            <person name="Cullen D."/>
        </authorList>
    </citation>
    <scope>NUCLEOTIDE SEQUENCE [LARGE SCALE GENOMIC DNA]</scope>
    <source>
        <strain evidence="7 8">B</strain>
    </source>
</reference>
<dbReference type="SUPFAM" id="SSF144232">
    <property type="entry name" value="HIT/MYND zinc finger-like"/>
    <property type="match status" value="1"/>
</dbReference>
<evidence type="ECO:0000256" key="5">
    <source>
        <dbReference type="SAM" id="MobiDB-lite"/>
    </source>
</evidence>
<feature type="region of interest" description="Disordered" evidence="5">
    <location>
        <begin position="219"/>
        <end position="245"/>
    </location>
</feature>
<evidence type="ECO:0000256" key="3">
    <source>
        <dbReference type="ARBA" id="ARBA00022833"/>
    </source>
</evidence>
<dbReference type="PROSITE" id="PS01360">
    <property type="entry name" value="ZF_MYND_1"/>
    <property type="match status" value="1"/>
</dbReference>
<dbReference type="EMBL" id="KB445804">
    <property type="protein sequence ID" value="EMD33892.1"/>
    <property type="molecule type" value="Genomic_DNA"/>
</dbReference>
<keyword evidence="3" id="KW-0862">Zinc</keyword>
<sequence>MPQSSATDSPRSVRAKQDVQARRLLSQCGHCYSSRGDGTTLFKCGACQVDTYCSRQCQKAAWAVHKEKCAINRCAQEAGVHAQLKNLRGYTDKHRPTIAEAAIRSLGLAQDVTRAERWCLIVHLQTRPNAQRTDRLYQCVDAEVAPFEVFGLGEAAKMRRQLQLAGAGVVGTAFVVMMCVDPGQSRYLKNIVPVGFEKAVLETSGLPWKEWMMRRLDEGAQAGPADGPHCPAKRVRASSAEEDCA</sequence>
<feature type="domain" description="MYND-type" evidence="6">
    <location>
        <begin position="28"/>
        <end position="69"/>
    </location>
</feature>
<evidence type="ECO:0000313" key="8">
    <source>
        <dbReference type="Proteomes" id="UP000016930"/>
    </source>
</evidence>
<name>M2R6M8_CERS8</name>
<protein>
    <recommendedName>
        <fullName evidence="6">MYND-type domain-containing protein</fullName>
    </recommendedName>
</protein>
<dbReference type="Gene3D" id="6.10.140.2220">
    <property type="match status" value="1"/>
</dbReference>
<proteinExistence type="predicted"/>
<accession>M2R6M8</accession>
<evidence type="ECO:0000256" key="1">
    <source>
        <dbReference type="ARBA" id="ARBA00022723"/>
    </source>
</evidence>
<dbReference type="Proteomes" id="UP000016930">
    <property type="component" value="Unassembled WGS sequence"/>
</dbReference>
<keyword evidence="2 4" id="KW-0863">Zinc-finger</keyword>
<gene>
    <name evidence="7" type="ORF">CERSUDRAFT_86668</name>
</gene>
<evidence type="ECO:0000313" key="7">
    <source>
        <dbReference type="EMBL" id="EMD33892.1"/>
    </source>
</evidence>
<dbReference type="Pfam" id="PF01753">
    <property type="entry name" value="zf-MYND"/>
    <property type="match status" value="1"/>
</dbReference>
<dbReference type="InterPro" id="IPR002893">
    <property type="entry name" value="Znf_MYND"/>
</dbReference>
<dbReference type="AlphaFoldDB" id="M2R6M8"/>
<dbReference type="GO" id="GO:0008270">
    <property type="term" value="F:zinc ion binding"/>
    <property type="evidence" value="ECO:0007669"/>
    <property type="project" value="UniProtKB-KW"/>
</dbReference>
<organism evidence="7 8">
    <name type="scientific">Ceriporiopsis subvermispora (strain B)</name>
    <name type="common">White-rot fungus</name>
    <name type="synonym">Gelatoporia subvermispora</name>
    <dbReference type="NCBI Taxonomy" id="914234"/>
    <lineage>
        <taxon>Eukaryota</taxon>
        <taxon>Fungi</taxon>
        <taxon>Dikarya</taxon>
        <taxon>Basidiomycota</taxon>
        <taxon>Agaricomycotina</taxon>
        <taxon>Agaricomycetes</taxon>
        <taxon>Polyporales</taxon>
        <taxon>Gelatoporiaceae</taxon>
        <taxon>Gelatoporia</taxon>
    </lineage>
</organism>
<dbReference type="STRING" id="914234.M2R6M8"/>
<keyword evidence="1" id="KW-0479">Metal-binding</keyword>